<accession>D6TFQ5</accession>
<dbReference type="Proteomes" id="UP000004508">
    <property type="component" value="Unassembled WGS sequence"/>
</dbReference>
<evidence type="ECO:0000313" key="1">
    <source>
        <dbReference type="EMBL" id="EFH90538.1"/>
    </source>
</evidence>
<reference evidence="1 2" key="1">
    <citation type="journal article" date="2011" name="Stand. Genomic Sci.">
        <title>Non-contiguous finished genome sequence and contextual data of the filamentous soil bacterium Ktedonobacter racemifer type strain (SOSP1-21).</title>
        <authorList>
            <person name="Chang Y.J."/>
            <person name="Land M."/>
            <person name="Hauser L."/>
            <person name="Chertkov O."/>
            <person name="Del Rio T.G."/>
            <person name="Nolan M."/>
            <person name="Copeland A."/>
            <person name="Tice H."/>
            <person name="Cheng J.F."/>
            <person name="Lucas S."/>
            <person name="Han C."/>
            <person name="Goodwin L."/>
            <person name="Pitluck S."/>
            <person name="Ivanova N."/>
            <person name="Ovchinikova G."/>
            <person name="Pati A."/>
            <person name="Chen A."/>
            <person name="Palaniappan K."/>
            <person name="Mavromatis K."/>
            <person name="Liolios K."/>
            <person name="Brettin T."/>
            <person name="Fiebig A."/>
            <person name="Rohde M."/>
            <person name="Abt B."/>
            <person name="Goker M."/>
            <person name="Detter J.C."/>
            <person name="Woyke T."/>
            <person name="Bristow J."/>
            <person name="Eisen J.A."/>
            <person name="Markowitz V."/>
            <person name="Hugenholtz P."/>
            <person name="Kyrpides N.C."/>
            <person name="Klenk H.P."/>
            <person name="Lapidus A."/>
        </authorList>
    </citation>
    <scope>NUCLEOTIDE SEQUENCE [LARGE SCALE GENOMIC DNA]</scope>
    <source>
        <strain evidence="2">DSM 44963</strain>
    </source>
</reference>
<sequence>MMQDAPLSLPLLEDLRQSITLTGEGFSPPQATVL</sequence>
<organism evidence="1 2">
    <name type="scientific">Ktedonobacter racemifer DSM 44963</name>
    <dbReference type="NCBI Taxonomy" id="485913"/>
    <lineage>
        <taxon>Bacteria</taxon>
        <taxon>Bacillati</taxon>
        <taxon>Chloroflexota</taxon>
        <taxon>Ktedonobacteria</taxon>
        <taxon>Ktedonobacterales</taxon>
        <taxon>Ktedonobacteraceae</taxon>
        <taxon>Ktedonobacter</taxon>
    </lineage>
</organism>
<dbReference type="AlphaFoldDB" id="D6TFQ5"/>
<proteinExistence type="predicted"/>
<keyword evidence="2" id="KW-1185">Reference proteome</keyword>
<dbReference type="InParanoid" id="D6TFQ5"/>
<gene>
    <name evidence="1" type="ORF">Krac_12161</name>
</gene>
<protein>
    <submittedName>
        <fullName evidence="1">Uncharacterized protein</fullName>
    </submittedName>
</protein>
<name>D6TFQ5_KTERA</name>
<evidence type="ECO:0000313" key="2">
    <source>
        <dbReference type="Proteomes" id="UP000004508"/>
    </source>
</evidence>
<comment type="caution">
    <text evidence="1">The sequence shown here is derived from an EMBL/GenBank/DDBJ whole genome shotgun (WGS) entry which is preliminary data.</text>
</comment>
<dbReference type="EMBL" id="ADVG01000001">
    <property type="protein sequence ID" value="EFH90538.1"/>
    <property type="molecule type" value="Genomic_DNA"/>
</dbReference>